<feature type="compositionally biased region" description="Low complexity" evidence="1">
    <location>
        <begin position="508"/>
        <end position="517"/>
    </location>
</feature>
<evidence type="ECO:0000313" key="3">
    <source>
        <dbReference type="Proteomes" id="UP000233837"/>
    </source>
</evidence>
<feature type="compositionally biased region" description="Low complexity" evidence="1">
    <location>
        <begin position="433"/>
        <end position="442"/>
    </location>
</feature>
<dbReference type="GO" id="GO:0010073">
    <property type="term" value="P:meristem maintenance"/>
    <property type="evidence" value="ECO:0007669"/>
    <property type="project" value="InterPro"/>
</dbReference>
<feature type="region of interest" description="Disordered" evidence="1">
    <location>
        <begin position="57"/>
        <end position="82"/>
    </location>
</feature>
<protein>
    <submittedName>
        <fullName evidence="2">Uncharacterized protein</fullName>
    </submittedName>
</protein>
<feature type="region of interest" description="Disordered" evidence="1">
    <location>
        <begin position="505"/>
        <end position="548"/>
    </location>
</feature>
<organism evidence="2 3">
    <name type="scientific">Dendrobium catenatum</name>
    <dbReference type="NCBI Taxonomy" id="906689"/>
    <lineage>
        <taxon>Eukaryota</taxon>
        <taxon>Viridiplantae</taxon>
        <taxon>Streptophyta</taxon>
        <taxon>Embryophyta</taxon>
        <taxon>Tracheophyta</taxon>
        <taxon>Spermatophyta</taxon>
        <taxon>Magnoliopsida</taxon>
        <taxon>Liliopsida</taxon>
        <taxon>Asparagales</taxon>
        <taxon>Orchidaceae</taxon>
        <taxon>Epidendroideae</taxon>
        <taxon>Malaxideae</taxon>
        <taxon>Dendrobiinae</taxon>
        <taxon>Dendrobium</taxon>
    </lineage>
</organism>
<reference evidence="2 3" key="2">
    <citation type="journal article" date="2017" name="Nature">
        <title>The Apostasia genome and the evolution of orchids.</title>
        <authorList>
            <person name="Zhang G.Q."/>
            <person name="Liu K.W."/>
            <person name="Li Z."/>
            <person name="Lohaus R."/>
            <person name="Hsiao Y.Y."/>
            <person name="Niu S.C."/>
            <person name="Wang J.Y."/>
            <person name="Lin Y.C."/>
            <person name="Xu Q."/>
            <person name="Chen L.J."/>
            <person name="Yoshida K."/>
            <person name="Fujiwara S."/>
            <person name="Wang Z.W."/>
            <person name="Zhang Y.Q."/>
            <person name="Mitsuda N."/>
            <person name="Wang M."/>
            <person name="Liu G.H."/>
            <person name="Pecoraro L."/>
            <person name="Huang H.X."/>
            <person name="Xiao X.J."/>
            <person name="Lin M."/>
            <person name="Wu X.Y."/>
            <person name="Wu W.L."/>
            <person name="Chen Y.Y."/>
            <person name="Chang S.B."/>
            <person name="Sakamoto S."/>
            <person name="Ohme-Takagi M."/>
            <person name="Yagi M."/>
            <person name="Zeng S.J."/>
            <person name="Shen C.Y."/>
            <person name="Yeh C.M."/>
            <person name="Luo Y.B."/>
            <person name="Tsai W.C."/>
            <person name="Van de Peer Y."/>
            <person name="Liu Z.J."/>
        </authorList>
    </citation>
    <scope>NUCLEOTIDE SEQUENCE [LARGE SCALE GENOMIC DNA]</scope>
    <source>
        <tissue evidence="2">The whole plant</tissue>
    </source>
</reference>
<dbReference type="STRING" id="906689.A0A2I0X114"/>
<keyword evidence="3" id="KW-1185">Reference proteome</keyword>
<feature type="region of interest" description="Disordered" evidence="1">
    <location>
        <begin position="396"/>
        <end position="442"/>
    </location>
</feature>
<evidence type="ECO:0000256" key="1">
    <source>
        <dbReference type="SAM" id="MobiDB-lite"/>
    </source>
</evidence>
<accession>A0A2I0X114</accession>
<feature type="compositionally biased region" description="Pro residues" evidence="1">
    <location>
        <begin position="421"/>
        <end position="432"/>
    </location>
</feature>
<name>A0A2I0X114_9ASPA</name>
<reference evidence="2 3" key="1">
    <citation type="journal article" date="2016" name="Sci. Rep.">
        <title>The Dendrobium catenatum Lindl. genome sequence provides insights into polysaccharide synthase, floral development and adaptive evolution.</title>
        <authorList>
            <person name="Zhang G.Q."/>
            <person name="Xu Q."/>
            <person name="Bian C."/>
            <person name="Tsai W.C."/>
            <person name="Yeh C.M."/>
            <person name="Liu K.W."/>
            <person name="Yoshida K."/>
            <person name="Zhang L.S."/>
            <person name="Chang S.B."/>
            <person name="Chen F."/>
            <person name="Shi Y."/>
            <person name="Su Y.Y."/>
            <person name="Zhang Y.Q."/>
            <person name="Chen L.J."/>
            <person name="Yin Y."/>
            <person name="Lin M."/>
            <person name="Huang H."/>
            <person name="Deng H."/>
            <person name="Wang Z.W."/>
            <person name="Zhu S.L."/>
            <person name="Zhao X."/>
            <person name="Deng C."/>
            <person name="Niu S.C."/>
            <person name="Huang J."/>
            <person name="Wang M."/>
            <person name="Liu G.H."/>
            <person name="Yang H.J."/>
            <person name="Xiao X.J."/>
            <person name="Hsiao Y.Y."/>
            <person name="Wu W.L."/>
            <person name="Chen Y.Y."/>
            <person name="Mitsuda N."/>
            <person name="Ohme-Takagi M."/>
            <person name="Luo Y.B."/>
            <person name="Van de Peer Y."/>
            <person name="Liu Z.J."/>
        </authorList>
    </citation>
    <scope>NUCLEOTIDE SEQUENCE [LARGE SCALE GENOMIC DNA]</scope>
    <source>
        <tissue evidence="2">The whole plant</tissue>
    </source>
</reference>
<gene>
    <name evidence="2" type="ORF">MA16_Dca007698</name>
</gene>
<proteinExistence type="predicted"/>
<evidence type="ECO:0000313" key="2">
    <source>
        <dbReference type="EMBL" id="PKU81591.1"/>
    </source>
</evidence>
<sequence>MPRKKVEVLEGEIGQLKSDLEGKFFDFQKKISSNNERLEGKFTLMEEMLKKLLEVKTNPTTSEARETTGGHGIGGNPNPIRGRKNMEVEILEGEDDMPPLEPLSREEMAWVTKRGVIILWEEGGISTTKIYVRPITYRCYVSSFRTICDNFARQITPELKDTLKHLKMIQFLEFPGFEQNVPLIYELISRWDISKQCFVIKGQPIPFTADEVALLTGLPNKGEEISWHSLAHTSVTSKEIRDDMMELNKQTPPETMLRTFIMYLFSNLLFQLNNFKTPRLIQRIANSPDVFLSINWASSIREFLVGEFNKAASKISNKKPAGYINGFVPLLIIWFLEHTTIHAPMHSDKRPRFLRWADDIVYTTEVITNLFANIRKSQICNVLQAVNQEEMDMVNVDKYPPDCPTSPDSPHDISTHQNNPPQSPHHTPPPQQDPHQSPQQPHLSFSAEALQSIQETIMKSCQETCTKLFREFEDRLSTKFEDLTERVGVIEVKLNNYIDQSKVVPQKRSISYSSSSNKRQRSDIQPHSPNEPNEPIPPKDPIPTNEPVPAEMQLVPYTKPNEPIPVDNIQIKTVTYVHATEIENYRGLMCLTSEKRNFVLECLKKYSKRYKSCGGKEFDRTKKEVHGLRNDKFFYAYYETHMALVPSKVHGHLRQMQRFFLCKFYLHPVRPLFPPRPCELTGPGRDIDILNSPFFDLNLKVNQTEDYVERIVFTLAEAIGEQLSSVQW</sequence>
<dbReference type="Proteomes" id="UP000233837">
    <property type="component" value="Unassembled WGS sequence"/>
</dbReference>
<dbReference type="AlphaFoldDB" id="A0A2I0X114"/>
<dbReference type="EMBL" id="KZ502235">
    <property type="protein sequence ID" value="PKU81591.1"/>
    <property type="molecule type" value="Genomic_DNA"/>
</dbReference>
<dbReference type="InterPro" id="IPR044824">
    <property type="entry name" value="MAIN-like"/>
</dbReference>
<dbReference type="PANTHER" id="PTHR46033:SF8">
    <property type="entry name" value="PROTEIN MAINTENANCE OF MERISTEMS-LIKE"/>
    <property type="match status" value="1"/>
</dbReference>
<feature type="compositionally biased region" description="Pro residues" evidence="1">
    <location>
        <begin position="532"/>
        <end position="546"/>
    </location>
</feature>
<dbReference type="PANTHER" id="PTHR46033">
    <property type="entry name" value="PROTEIN MAIN-LIKE 2"/>
    <property type="match status" value="1"/>
</dbReference>